<dbReference type="Pfam" id="PF13466">
    <property type="entry name" value="STAS_2"/>
    <property type="match status" value="1"/>
</dbReference>
<dbReference type="Gene3D" id="3.30.565.10">
    <property type="entry name" value="Histidine kinase-like ATPase, C-terminal domain"/>
    <property type="match status" value="2"/>
</dbReference>
<keyword evidence="5" id="KW-0808">Transferase</keyword>
<keyword evidence="14" id="KW-1185">Reference proteome</keyword>
<evidence type="ECO:0000259" key="10">
    <source>
        <dbReference type="PROSITE" id="PS50110"/>
    </source>
</evidence>
<dbReference type="InterPro" id="IPR001932">
    <property type="entry name" value="PPM-type_phosphatase-like_dom"/>
</dbReference>
<dbReference type="PROSITE" id="PS50110">
    <property type="entry name" value="RESPONSE_REGULATORY"/>
    <property type="match status" value="1"/>
</dbReference>
<dbReference type="PROSITE" id="PS50109">
    <property type="entry name" value="HIS_KIN"/>
    <property type="match status" value="1"/>
</dbReference>
<evidence type="ECO:0000256" key="3">
    <source>
        <dbReference type="ARBA" id="ARBA00012438"/>
    </source>
</evidence>
<feature type="domain" description="Histidine kinase" evidence="9">
    <location>
        <begin position="353"/>
        <end position="570"/>
    </location>
</feature>
<evidence type="ECO:0000256" key="6">
    <source>
        <dbReference type="ARBA" id="ARBA00022777"/>
    </source>
</evidence>
<dbReference type="EC" id="2.7.13.3" evidence="3"/>
<dbReference type="Gene3D" id="3.30.450.20">
    <property type="entry name" value="PAS domain"/>
    <property type="match status" value="2"/>
</dbReference>
<dbReference type="SMART" id="SM00331">
    <property type="entry name" value="PP2C_SIG"/>
    <property type="match status" value="1"/>
</dbReference>
<dbReference type="InterPro" id="IPR003594">
    <property type="entry name" value="HATPase_dom"/>
</dbReference>
<dbReference type="Pfam" id="PF00512">
    <property type="entry name" value="HisKA"/>
    <property type="match status" value="1"/>
</dbReference>
<dbReference type="InterPro" id="IPR005467">
    <property type="entry name" value="His_kinase_dom"/>
</dbReference>
<evidence type="ECO:0000259" key="9">
    <source>
        <dbReference type="PROSITE" id="PS50109"/>
    </source>
</evidence>
<dbReference type="SUPFAM" id="SSF55785">
    <property type="entry name" value="PYP-like sensor domain (PAS domain)"/>
    <property type="match status" value="1"/>
</dbReference>
<accession>A0ABS8PB79</accession>
<dbReference type="Proteomes" id="UP001199469">
    <property type="component" value="Unassembled WGS sequence"/>
</dbReference>
<dbReference type="Pfam" id="PF02518">
    <property type="entry name" value="HATPase_c"/>
    <property type="match status" value="1"/>
</dbReference>
<dbReference type="Gene3D" id="3.40.50.2300">
    <property type="match status" value="1"/>
</dbReference>
<dbReference type="CDD" id="cd00082">
    <property type="entry name" value="HisKA"/>
    <property type="match status" value="1"/>
</dbReference>
<dbReference type="InterPro" id="IPR003018">
    <property type="entry name" value="GAF"/>
</dbReference>
<evidence type="ECO:0000256" key="4">
    <source>
        <dbReference type="ARBA" id="ARBA00022553"/>
    </source>
</evidence>
<comment type="subcellular location">
    <subcellularLocation>
        <location evidence="2">Cell membrane</location>
    </subcellularLocation>
</comment>
<dbReference type="CDD" id="cd16936">
    <property type="entry name" value="HATPase_RsbW-like"/>
    <property type="match status" value="1"/>
</dbReference>
<keyword evidence="4 8" id="KW-0597">Phosphoprotein</keyword>
<organism evidence="13 14">
    <name type="scientific">Actinomycetospora endophytica</name>
    <dbReference type="NCBI Taxonomy" id="2291215"/>
    <lineage>
        <taxon>Bacteria</taxon>
        <taxon>Bacillati</taxon>
        <taxon>Actinomycetota</taxon>
        <taxon>Actinomycetes</taxon>
        <taxon>Pseudonocardiales</taxon>
        <taxon>Pseudonocardiaceae</taxon>
        <taxon>Actinomycetospora</taxon>
    </lineage>
</organism>
<dbReference type="Gene3D" id="3.60.40.10">
    <property type="entry name" value="PPM-type phosphatase domain"/>
    <property type="match status" value="1"/>
</dbReference>
<evidence type="ECO:0000256" key="5">
    <source>
        <dbReference type="ARBA" id="ARBA00022679"/>
    </source>
</evidence>
<dbReference type="InterPro" id="IPR003661">
    <property type="entry name" value="HisK_dim/P_dom"/>
</dbReference>
<dbReference type="InterPro" id="IPR036457">
    <property type="entry name" value="PPM-type-like_dom_sf"/>
</dbReference>
<dbReference type="SMART" id="SM00065">
    <property type="entry name" value="GAF"/>
    <property type="match status" value="2"/>
</dbReference>
<evidence type="ECO:0000313" key="14">
    <source>
        <dbReference type="Proteomes" id="UP001199469"/>
    </source>
</evidence>
<protein>
    <recommendedName>
        <fullName evidence="3">histidine kinase</fullName>
        <ecNumber evidence="3">2.7.13.3</ecNumber>
    </recommendedName>
</protein>
<name>A0ABS8PB79_9PSEU</name>
<dbReference type="NCBIfam" id="TIGR00229">
    <property type="entry name" value="sensory_box"/>
    <property type="match status" value="1"/>
</dbReference>
<reference evidence="13 14" key="1">
    <citation type="submission" date="2021-11" db="EMBL/GenBank/DDBJ databases">
        <title>Draft genome sequence of Actinomycetospora sp. SF1 isolated from the rhizosphere soil.</title>
        <authorList>
            <person name="Duangmal K."/>
            <person name="Chantavorakit T."/>
        </authorList>
    </citation>
    <scope>NUCLEOTIDE SEQUENCE [LARGE SCALE GENOMIC DNA]</scope>
    <source>
        <strain evidence="13 14">TBRC 5722</strain>
    </source>
</reference>
<dbReference type="SUPFAM" id="SSF52172">
    <property type="entry name" value="CheY-like"/>
    <property type="match status" value="1"/>
</dbReference>
<dbReference type="PANTHER" id="PTHR43547">
    <property type="entry name" value="TWO-COMPONENT HISTIDINE KINASE"/>
    <property type="match status" value="1"/>
</dbReference>
<sequence>MSQTGDAPIPDGVDPIFAGRGGVARDMAAVDWAATPIGPPSQWPQPLRDVVRVLLTSRFAMWMAWGPELTMFYNDAYRHATLRRKHPWALGRPFDEVWAEVRDEVGPQVRSVLEDGEATWNEDLLLFLERDGWPEESYHTFSYSPLHDEDGRVKGLLCVVAETTERVLAERRMAFLRDLATAMTSARSIEDVAGAAREVLGGGIRDLPFGLVYLLDGGAGRTARLTAAVGVDPDGPAAPTTLELGLAADAWPATGVLPTTTVLPLDDSAALEDCDRVAVVPLSPATTSGEEIGLLVVGLSRYLAFDERYRDFVDLVAGQVTAGVIDARAAEADRRRAEGLAEVDRARRRFFADASHELRTPLTLVAGPVDDLLADGEVDPVRWRAELEVVARNTRRLARVVNDLLEVSRLQAGGVEQHGEVVDLARLTSEVAGMVASAIERAGLEYVVRAPSEPLPVAIGRDGWERIVLNLVVNALKYTREGRVEVLLHRDGDRAVLTVSDTGIGIAAQELPKLFDRFHRVDGGWARSAEGSGIGLALVHEITTHHGGEAAVTSEPGVGTTFTVELPVAAQAPEQAAGPAEPGGRTRALMDEASRWVPEEASAAAEAPSRPEVPHDGEVAGRVLVADDNADMRAYVARLLEPRCTVITVADGGAALARALADPPDMVVTDVVMPGRSGLELLAALRADPRTARIPVLLLSARAGEEDAVEGLAAQADDYLVKPFSAAELQARVAAHLQLGRARREAEARFSAVADLAPVMIWVAGPDGSRLFLNAGWSRFTGLDPADELGHGWFDGVHPDDRATYRTTAERGRGRREGWEVDYRLRHADGTYHRVVEQAVPVPGPGGDDGGGVASGWVGSCVDVHARLRDADRAKLLAAVGEAMEGSETVPERLAELVRVLRDARLGDHVSVADPGPGVRREDGTHRIRRPLVVRGRTVAVLEIERDPSSEPWSSDDRTLADEVVVRTMPALENALLRTEERVAGQRLALVHHATAAFSAAATPSEVAEVAATHVEQLLGPALECGVFEYDEATRQLSVLTRRPPERDPRSSGDVQSVDVDSILTRAVRDAHAVWVHEPVPGESPDEQDASLVALLRARGMTKAVSLPLIAAGRVIGALGVGFTGRGRLDDGERTTLQALAEPCGVALDRARLYRAEHEIAQTLQRSLLPQALPEVARLPIAVRYVPGAVGTSAGGDWYDVVEVDDTHVAVVVGDVVGQGTAAAAVMGQLRTALSGYLLAGHGPGPALDLLDGLVARVPGARASTAVCLVVDTVTGDVRWSRAGHLPALLVPTDGEPRLLTDPAGHGPLLGLAHTRSDPRTEGTTTITPGASLVLYTDGLVERRRESLDEGLDRLVAVTAACEDRTPEGMASALLAGLAPAEAIDDVAVVVVRLAPAPLEIRLAADPARLGPLRRTVRSWAREAGVGEDVLEDLQLALGEAATNAVEHAYGPVPPRGSEVVVRIATRADGGVAVRVRDRGSWRRAAPDPGHRGRGLMLIRALATDVVVQGGSDGTVVMFTVPAARNGRADGEPVGQEAPVERTVRMETVADPDGLVVRLTGDLDLAGADEARRLVEQRPPDGPWTLDVTGVGYLASAGVGLLLEAAERGAELVLPESGPAARVLALSGLAAAPRVTGQA</sequence>
<feature type="domain" description="STAS" evidence="12">
    <location>
        <begin position="1544"/>
        <end position="1639"/>
    </location>
</feature>
<dbReference type="Pfam" id="PF00072">
    <property type="entry name" value="Response_reg"/>
    <property type="match status" value="1"/>
</dbReference>
<dbReference type="InterPro" id="IPR036513">
    <property type="entry name" value="STAS_dom_sf"/>
</dbReference>
<dbReference type="RefSeq" id="WP_230736674.1">
    <property type="nucleotide sequence ID" value="NZ_JAJNDB010000004.1"/>
</dbReference>
<dbReference type="InterPro" id="IPR036890">
    <property type="entry name" value="HATPase_C_sf"/>
</dbReference>
<dbReference type="Gene3D" id="1.10.287.130">
    <property type="match status" value="1"/>
</dbReference>
<dbReference type="SMART" id="SM00448">
    <property type="entry name" value="REC"/>
    <property type="match status" value="1"/>
</dbReference>
<evidence type="ECO:0000256" key="8">
    <source>
        <dbReference type="PROSITE-ProRule" id="PRU00169"/>
    </source>
</evidence>
<dbReference type="SMART" id="SM00091">
    <property type="entry name" value="PAS"/>
    <property type="match status" value="1"/>
</dbReference>
<evidence type="ECO:0000256" key="1">
    <source>
        <dbReference type="ARBA" id="ARBA00000085"/>
    </source>
</evidence>
<dbReference type="Gene3D" id="3.30.450.40">
    <property type="match status" value="2"/>
</dbReference>
<dbReference type="PROSITE" id="PS50112">
    <property type="entry name" value="PAS"/>
    <property type="match status" value="1"/>
</dbReference>
<dbReference type="SUPFAM" id="SSF81606">
    <property type="entry name" value="PP2C-like"/>
    <property type="match status" value="1"/>
</dbReference>
<feature type="modified residue" description="4-aspartylphosphate" evidence="8">
    <location>
        <position position="670"/>
    </location>
</feature>
<proteinExistence type="predicted"/>
<comment type="caution">
    <text evidence="13">The sequence shown here is derived from an EMBL/GenBank/DDBJ whole genome shotgun (WGS) entry which is preliminary data.</text>
</comment>
<dbReference type="Pfam" id="PF08448">
    <property type="entry name" value="PAS_4"/>
    <property type="match status" value="1"/>
</dbReference>
<dbReference type="InterPro" id="IPR001789">
    <property type="entry name" value="Sig_transdc_resp-reg_receiver"/>
</dbReference>
<evidence type="ECO:0000256" key="7">
    <source>
        <dbReference type="ARBA" id="ARBA00023012"/>
    </source>
</evidence>
<comment type="catalytic activity">
    <reaction evidence="1">
        <text>ATP + protein L-histidine = ADP + protein N-phospho-L-histidine.</text>
        <dbReference type="EC" id="2.7.13.3"/>
    </reaction>
</comment>
<keyword evidence="6" id="KW-0418">Kinase</keyword>
<evidence type="ECO:0000256" key="2">
    <source>
        <dbReference type="ARBA" id="ARBA00004236"/>
    </source>
</evidence>
<dbReference type="SMART" id="SM00387">
    <property type="entry name" value="HATPase_c"/>
    <property type="match status" value="2"/>
</dbReference>
<dbReference type="InterPro" id="IPR002645">
    <property type="entry name" value="STAS_dom"/>
</dbReference>
<dbReference type="InterPro" id="IPR004358">
    <property type="entry name" value="Sig_transdc_His_kin-like_C"/>
</dbReference>
<dbReference type="InterPro" id="IPR013656">
    <property type="entry name" value="PAS_4"/>
</dbReference>
<dbReference type="Pfam" id="PF07228">
    <property type="entry name" value="SpoIIE"/>
    <property type="match status" value="1"/>
</dbReference>
<dbReference type="InterPro" id="IPR036097">
    <property type="entry name" value="HisK_dim/P_sf"/>
</dbReference>
<dbReference type="SUPFAM" id="SSF52091">
    <property type="entry name" value="SpoIIaa-like"/>
    <property type="match status" value="1"/>
</dbReference>
<dbReference type="SMART" id="SM00388">
    <property type="entry name" value="HisKA"/>
    <property type="match status" value="1"/>
</dbReference>
<feature type="domain" description="PAS" evidence="11">
    <location>
        <begin position="746"/>
        <end position="811"/>
    </location>
</feature>
<dbReference type="SUPFAM" id="SSF55781">
    <property type="entry name" value="GAF domain-like"/>
    <property type="match status" value="2"/>
</dbReference>
<dbReference type="InterPro" id="IPR000014">
    <property type="entry name" value="PAS"/>
</dbReference>
<dbReference type="EMBL" id="JAJNDB010000004">
    <property type="protein sequence ID" value="MCD2195511.1"/>
    <property type="molecule type" value="Genomic_DNA"/>
</dbReference>
<evidence type="ECO:0000313" key="13">
    <source>
        <dbReference type="EMBL" id="MCD2195511.1"/>
    </source>
</evidence>
<gene>
    <name evidence="13" type="ORF">LQ327_19260</name>
</gene>
<feature type="domain" description="Response regulatory" evidence="10">
    <location>
        <begin position="622"/>
        <end position="737"/>
    </location>
</feature>
<dbReference type="Pfam" id="PF13581">
    <property type="entry name" value="HATPase_c_2"/>
    <property type="match status" value="1"/>
</dbReference>
<keyword evidence="7" id="KW-0902">Two-component regulatory system</keyword>
<dbReference type="InterPro" id="IPR011006">
    <property type="entry name" value="CheY-like_superfamily"/>
</dbReference>
<dbReference type="SUPFAM" id="SSF47384">
    <property type="entry name" value="Homodimeric domain of signal transducing histidine kinase"/>
    <property type="match status" value="1"/>
</dbReference>
<evidence type="ECO:0000259" key="11">
    <source>
        <dbReference type="PROSITE" id="PS50112"/>
    </source>
</evidence>
<dbReference type="PRINTS" id="PR00344">
    <property type="entry name" value="BCTRLSENSOR"/>
</dbReference>
<dbReference type="Gene3D" id="3.30.750.24">
    <property type="entry name" value="STAS domain"/>
    <property type="match status" value="1"/>
</dbReference>
<dbReference type="InterPro" id="IPR013655">
    <property type="entry name" value="PAS_fold_3"/>
</dbReference>
<dbReference type="InterPro" id="IPR029016">
    <property type="entry name" value="GAF-like_dom_sf"/>
</dbReference>
<dbReference type="PROSITE" id="PS50801">
    <property type="entry name" value="STAS"/>
    <property type="match status" value="1"/>
</dbReference>
<dbReference type="SUPFAM" id="SSF55874">
    <property type="entry name" value="ATPase domain of HSP90 chaperone/DNA topoisomerase II/histidine kinase"/>
    <property type="match status" value="2"/>
</dbReference>
<dbReference type="Pfam" id="PF08447">
    <property type="entry name" value="PAS_3"/>
    <property type="match status" value="1"/>
</dbReference>
<dbReference type="CDD" id="cd00130">
    <property type="entry name" value="PAS"/>
    <property type="match status" value="1"/>
</dbReference>
<dbReference type="InterPro" id="IPR035965">
    <property type="entry name" value="PAS-like_dom_sf"/>
</dbReference>
<evidence type="ECO:0000259" key="12">
    <source>
        <dbReference type="PROSITE" id="PS50801"/>
    </source>
</evidence>
<dbReference type="Pfam" id="PF13185">
    <property type="entry name" value="GAF_2"/>
    <property type="match status" value="1"/>
</dbReference>
<dbReference type="InterPro" id="IPR058548">
    <property type="entry name" value="MlaB-like_STAS"/>
</dbReference>
<dbReference type="CDD" id="cd07043">
    <property type="entry name" value="STAS_anti-anti-sigma_factors"/>
    <property type="match status" value="1"/>
</dbReference>
<dbReference type="PANTHER" id="PTHR43547:SF2">
    <property type="entry name" value="HYBRID SIGNAL TRANSDUCTION HISTIDINE KINASE C"/>
    <property type="match status" value="1"/>
</dbReference>